<name>A0A4S4C7B6_9BACL</name>
<evidence type="ECO:0000256" key="2">
    <source>
        <dbReference type="ARBA" id="ARBA00009477"/>
    </source>
</evidence>
<evidence type="ECO:0000259" key="8">
    <source>
        <dbReference type="Pfam" id="PF25990"/>
    </source>
</evidence>
<dbReference type="InterPro" id="IPR050465">
    <property type="entry name" value="UPF0194_transport"/>
</dbReference>
<feature type="transmembrane region" description="Helical" evidence="6">
    <location>
        <begin position="12"/>
        <end position="30"/>
    </location>
</feature>
<evidence type="ECO:0000313" key="10">
    <source>
        <dbReference type="Proteomes" id="UP000310636"/>
    </source>
</evidence>
<dbReference type="Gene3D" id="2.40.420.20">
    <property type="match status" value="1"/>
</dbReference>
<evidence type="ECO:0000313" key="9">
    <source>
        <dbReference type="EMBL" id="THF83836.1"/>
    </source>
</evidence>
<evidence type="ECO:0000256" key="3">
    <source>
        <dbReference type="ARBA" id="ARBA00023054"/>
    </source>
</evidence>
<comment type="caution">
    <text evidence="9">The sequence shown here is derived from an EMBL/GenBank/DDBJ whole genome shotgun (WGS) entry which is preliminary data.</text>
</comment>
<evidence type="ECO:0000256" key="6">
    <source>
        <dbReference type="SAM" id="Phobius"/>
    </source>
</evidence>
<dbReference type="Gene3D" id="2.40.30.170">
    <property type="match status" value="1"/>
</dbReference>
<dbReference type="GO" id="GO:0030313">
    <property type="term" value="C:cell envelope"/>
    <property type="evidence" value="ECO:0007669"/>
    <property type="project" value="UniProtKB-SubCell"/>
</dbReference>
<dbReference type="GO" id="GO:0022857">
    <property type="term" value="F:transmembrane transporter activity"/>
    <property type="evidence" value="ECO:0007669"/>
    <property type="project" value="InterPro"/>
</dbReference>
<dbReference type="AlphaFoldDB" id="A0A4S4C7B6"/>
<dbReference type="Pfam" id="PF25990">
    <property type="entry name" value="Beta-barrel_YknX"/>
    <property type="match status" value="1"/>
</dbReference>
<dbReference type="Proteomes" id="UP000310636">
    <property type="component" value="Unassembled WGS sequence"/>
</dbReference>
<dbReference type="NCBIfam" id="TIGR01730">
    <property type="entry name" value="RND_mfp"/>
    <property type="match status" value="1"/>
</dbReference>
<protein>
    <submittedName>
        <fullName evidence="9">Efflux RND transporter periplasmic adaptor subunit</fullName>
    </submittedName>
</protein>
<dbReference type="PANTHER" id="PTHR32347:SF23">
    <property type="entry name" value="BLL5650 PROTEIN"/>
    <property type="match status" value="1"/>
</dbReference>
<dbReference type="EMBL" id="SSOB01000003">
    <property type="protein sequence ID" value="THF83836.1"/>
    <property type="molecule type" value="Genomic_DNA"/>
</dbReference>
<feature type="compositionally biased region" description="Low complexity" evidence="5">
    <location>
        <begin position="333"/>
        <end position="359"/>
    </location>
</feature>
<evidence type="ECO:0000256" key="5">
    <source>
        <dbReference type="SAM" id="MobiDB-lite"/>
    </source>
</evidence>
<dbReference type="InterPro" id="IPR058636">
    <property type="entry name" value="Beta-barrel_YknX"/>
</dbReference>
<keyword evidence="6" id="KW-0812">Transmembrane</keyword>
<accession>A0A4S4C7B6</accession>
<feature type="domain" description="YknX-like beta-barrel" evidence="8">
    <location>
        <begin position="210"/>
        <end position="283"/>
    </location>
</feature>
<dbReference type="InterPro" id="IPR058647">
    <property type="entry name" value="BSH_CzcB-like"/>
</dbReference>
<dbReference type="OrthoDB" id="2023301at2"/>
<comment type="subcellular location">
    <subcellularLocation>
        <location evidence="1">Cell envelope</location>
    </subcellularLocation>
</comment>
<comment type="similarity">
    <text evidence="2">Belongs to the membrane fusion protein (MFP) (TC 8.A.1) family.</text>
</comment>
<dbReference type="RefSeq" id="WP_136368464.1">
    <property type="nucleotide sequence ID" value="NZ_SSOB01000003.1"/>
</dbReference>
<dbReference type="PANTHER" id="PTHR32347">
    <property type="entry name" value="EFFLUX SYSTEM COMPONENT YKNX-RELATED"/>
    <property type="match status" value="1"/>
</dbReference>
<reference evidence="9 10" key="1">
    <citation type="submission" date="2019-04" db="EMBL/GenBank/DDBJ databases">
        <title>Cohnella sp. nov. isolated from preserved vegetables.</title>
        <authorList>
            <person name="Lin S.-Y."/>
            <person name="Hung M.-H."/>
            <person name="Young C.-C."/>
        </authorList>
    </citation>
    <scope>NUCLEOTIDE SEQUENCE [LARGE SCALE GENOMIC DNA]</scope>
    <source>
        <strain evidence="9 10">CC-MHH1044</strain>
    </source>
</reference>
<dbReference type="Gene3D" id="2.40.50.100">
    <property type="match status" value="1"/>
</dbReference>
<gene>
    <name evidence="9" type="ORF">E6C55_03910</name>
</gene>
<dbReference type="Pfam" id="PF25973">
    <property type="entry name" value="BSH_CzcB"/>
    <property type="match status" value="1"/>
</dbReference>
<evidence type="ECO:0000256" key="4">
    <source>
        <dbReference type="SAM" id="Coils"/>
    </source>
</evidence>
<feature type="compositionally biased region" description="Gly residues" evidence="5">
    <location>
        <begin position="395"/>
        <end position="418"/>
    </location>
</feature>
<sequence length="517" mass="51932">MKKKRIRKIINWVLIVCVLGAAGGAGYWYYTKDDTVAAAQTFQQSRVTKGTITNGVSGSGSVAVSETEDAIVSEAGTVSTVTVEEGDVVKKGDVLATFEGEDVTLSLNKAKLSLQQQEMTLEQAQTKWKNLKISGGSEEEIASAEMSIKSAQLNIEQTKLEIQDYQEKAEAPDPIVAPIDGTVTNVDIKAGDDVSARLTAFTLVNYDKLEVTISADELDITKLKVGQEADVSIEALSGQEITGTVTEISKNGSSSNGVATFPVIVTLNDIENVLPGMSADITIIIEQKTDALIVSVDAVESIGGKYFVRVPNDGTSSTTGTGSGAASGGAASGGTASEGSGEAAPSGAPADGAMPSGAPEGYDPENMPEGFDPSQMANGGQDGQSGASGQSGQSGSRGQGGYGGFGGGQGGGRQGGMTGTSNQSSSSEFTMQEITVGITTDSQVEVLTGLSEGDTVLIPVIVSTSTTTTQMGGMMGGMGGMGGDFGGGGNFGGGGGFSGGGGGGGTTRASFGGGGGR</sequence>
<dbReference type="GO" id="GO:0016020">
    <property type="term" value="C:membrane"/>
    <property type="evidence" value="ECO:0007669"/>
    <property type="project" value="InterPro"/>
</dbReference>
<keyword evidence="3 4" id="KW-0175">Coiled coil</keyword>
<keyword evidence="10" id="KW-1185">Reference proteome</keyword>
<feature type="compositionally biased region" description="Gly residues" evidence="5">
    <location>
        <begin position="321"/>
        <end position="332"/>
    </location>
</feature>
<feature type="compositionally biased region" description="Low complexity" evidence="5">
    <location>
        <begin position="384"/>
        <end position="394"/>
    </location>
</feature>
<feature type="domain" description="CzcB-like barrel-sandwich hybrid" evidence="7">
    <location>
        <begin position="75"/>
        <end position="204"/>
    </location>
</feature>
<dbReference type="SUPFAM" id="SSF111369">
    <property type="entry name" value="HlyD-like secretion proteins"/>
    <property type="match status" value="1"/>
</dbReference>
<organism evidence="9 10">
    <name type="scientific">Cohnella fermenti</name>
    <dbReference type="NCBI Taxonomy" id="2565925"/>
    <lineage>
        <taxon>Bacteria</taxon>
        <taxon>Bacillati</taxon>
        <taxon>Bacillota</taxon>
        <taxon>Bacilli</taxon>
        <taxon>Bacillales</taxon>
        <taxon>Paenibacillaceae</taxon>
        <taxon>Cohnella</taxon>
    </lineage>
</organism>
<evidence type="ECO:0000256" key="1">
    <source>
        <dbReference type="ARBA" id="ARBA00004196"/>
    </source>
</evidence>
<keyword evidence="6" id="KW-0472">Membrane</keyword>
<proteinExistence type="inferred from homology"/>
<feature type="coiled-coil region" evidence="4">
    <location>
        <begin position="107"/>
        <end position="168"/>
    </location>
</feature>
<keyword evidence="6" id="KW-1133">Transmembrane helix</keyword>
<feature type="region of interest" description="Disordered" evidence="5">
    <location>
        <begin position="308"/>
        <end position="427"/>
    </location>
</feature>
<dbReference type="InterPro" id="IPR006143">
    <property type="entry name" value="RND_pump_MFP"/>
</dbReference>
<evidence type="ECO:0000259" key="7">
    <source>
        <dbReference type="Pfam" id="PF25973"/>
    </source>
</evidence>
<feature type="region of interest" description="Disordered" evidence="5">
    <location>
        <begin position="496"/>
        <end position="517"/>
    </location>
</feature>